<dbReference type="NCBIfam" id="TIGR00674">
    <property type="entry name" value="dapA"/>
    <property type="match status" value="1"/>
</dbReference>
<evidence type="ECO:0000256" key="3">
    <source>
        <dbReference type="ARBA" id="ARBA00007592"/>
    </source>
</evidence>
<name>A0A1B2DP49_9BACL</name>
<dbReference type="EC" id="4.3.3.7" evidence="4 12"/>
<comment type="subunit">
    <text evidence="12">Homotetramer; dimer of dimers.</text>
</comment>
<evidence type="ECO:0000256" key="2">
    <source>
        <dbReference type="ARBA" id="ARBA00005120"/>
    </source>
</evidence>
<evidence type="ECO:0000256" key="8">
    <source>
        <dbReference type="ARBA" id="ARBA00023154"/>
    </source>
</evidence>
<dbReference type="CDD" id="cd00408">
    <property type="entry name" value="DHDPS-like"/>
    <property type="match status" value="1"/>
</dbReference>
<dbReference type="Gene3D" id="3.20.20.70">
    <property type="entry name" value="Aldolase class I"/>
    <property type="match status" value="1"/>
</dbReference>
<keyword evidence="8 12" id="KW-0457">Lysine biosynthesis</keyword>
<feature type="site" description="Part of a proton relay during catalysis" evidence="12">
    <location>
        <position position="47"/>
    </location>
</feature>
<comment type="similarity">
    <text evidence="3 12 13">Belongs to the DapA family.</text>
</comment>
<evidence type="ECO:0000256" key="10">
    <source>
        <dbReference type="ARBA" id="ARBA00023270"/>
    </source>
</evidence>
<comment type="catalytic activity">
    <reaction evidence="11 12">
        <text>L-aspartate 4-semialdehyde + pyruvate = (2S,4S)-4-hydroxy-2,3,4,5-tetrahydrodipicolinate + H2O + H(+)</text>
        <dbReference type="Rhea" id="RHEA:34171"/>
        <dbReference type="ChEBI" id="CHEBI:15361"/>
        <dbReference type="ChEBI" id="CHEBI:15377"/>
        <dbReference type="ChEBI" id="CHEBI:15378"/>
        <dbReference type="ChEBI" id="CHEBI:67139"/>
        <dbReference type="ChEBI" id="CHEBI:537519"/>
        <dbReference type="EC" id="4.3.3.7"/>
    </reaction>
</comment>
<dbReference type="PROSITE" id="PS00666">
    <property type="entry name" value="DHDPS_2"/>
    <property type="match status" value="1"/>
</dbReference>
<evidence type="ECO:0000256" key="14">
    <source>
        <dbReference type="PIRSR" id="PIRSR001365-1"/>
    </source>
</evidence>
<evidence type="ECO:0000313" key="16">
    <source>
        <dbReference type="EMBL" id="ANY69483.1"/>
    </source>
</evidence>
<dbReference type="SUPFAM" id="SSF51569">
    <property type="entry name" value="Aldolase"/>
    <property type="match status" value="1"/>
</dbReference>
<sequence length="298" mass="31707">MPLAIEGIYPALLTPFTKDEKVNEAALKQLVNRLIVAKVNGIFALGTNGEFHVLSREEKLNITKIVVEETAGRVPVMVGSGGNSTREVIELSQAMGKLGVDALSVITPYFIPPTQEEAEEHYRKVAEAVSLPVVLYNIPSKTGFSLAPETVGRLAKLPNIVGIKDSSGDFGNIEQYIAHTRGEHFSVIAGTDSLILKTLQAGGSGAVAATANLLPETVVAIYNSWKAGDDEKAQAAQQALQPLRDTFGLTSLPASLKKAVELAGIPVGPARAPIQEPIGEALKQIEAAVQFYKMNQEG</sequence>
<dbReference type="GO" id="GO:0009089">
    <property type="term" value="P:lysine biosynthetic process via diaminopimelate"/>
    <property type="evidence" value="ECO:0007669"/>
    <property type="project" value="UniProtKB-UniRule"/>
</dbReference>
<comment type="function">
    <text evidence="1 12">Catalyzes the condensation of (S)-aspartate-beta-semialdehyde [(S)-ASA] and pyruvate to 4-hydroxy-tetrahydrodipicolinate (HTPA).</text>
</comment>
<feature type="binding site" evidence="12 15">
    <location>
        <position position="207"/>
    </location>
    <ligand>
        <name>pyruvate</name>
        <dbReference type="ChEBI" id="CHEBI:15361"/>
    </ligand>
</feature>
<dbReference type="InterPro" id="IPR020625">
    <property type="entry name" value="Schiff_base-form_aldolases_AS"/>
</dbReference>
<comment type="pathway">
    <text evidence="2 12">Amino-acid biosynthesis; L-lysine biosynthesis via DAP pathway; (S)-tetrahydrodipicolinate from L-aspartate: step 3/4.</text>
</comment>
<protein>
    <recommendedName>
        <fullName evidence="4 12">4-hydroxy-tetrahydrodipicolinate synthase</fullName>
        <shortName evidence="12">HTPA synthase</shortName>
        <ecNumber evidence="4 12">4.3.3.7</ecNumber>
    </recommendedName>
</protein>
<dbReference type="PANTHER" id="PTHR12128:SF66">
    <property type="entry name" value="4-HYDROXY-2-OXOGLUTARATE ALDOLASE, MITOCHONDRIAL"/>
    <property type="match status" value="1"/>
</dbReference>
<evidence type="ECO:0000256" key="13">
    <source>
        <dbReference type="PIRNR" id="PIRNR001365"/>
    </source>
</evidence>
<keyword evidence="5 12" id="KW-0963">Cytoplasm</keyword>
<comment type="caution">
    <text evidence="12">Lacks conserved residue(s) required for the propagation of feature annotation.</text>
</comment>
<dbReference type="PRINTS" id="PR00146">
    <property type="entry name" value="DHPICSNTHASE"/>
</dbReference>
<comment type="caution">
    <text evidence="12">Was originally thought to be a dihydrodipicolinate synthase (DHDPS), catalyzing the condensation of (S)-aspartate-beta-semialdehyde [(S)-ASA] and pyruvate to dihydrodipicolinate (DHDP). However, it was shown in E.coli that the product of the enzymatic reaction is not dihydrodipicolinate but in fact (4S)-4-hydroxy-2,3,4,5-tetrahydro-(2S)-dipicolinic acid (HTPA), and that the consecutive dehydration reaction leading to DHDP is not spontaneous but catalyzed by DapB.</text>
</comment>
<organism evidence="16">
    <name type="scientific">Paenibacillus sp. BIHB 4019</name>
    <dbReference type="NCBI Taxonomy" id="1870819"/>
    <lineage>
        <taxon>Bacteria</taxon>
        <taxon>Bacillati</taxon>
        <taxon>Bacillota</taxon>
        <taxon>Bacilli</taxon>
        <taxon>Bacillales</taxon>
        <taxon>Paenibacillaceae</taxon>
        <taxon>Paenibacillus</taxon>
    </lineage>
</organism>
<keyword evidence="6 12" id="KW-0028">Amino-acid biosynthesis</keyword>
<evidence type="ECO:0000256" key="11">
    <source>
        <dbReference type="ARBA" id="ARBA00047836"/>
    </source>
</evidence>
<dbReference type="InterPro" id="IPR005263">
    <property type="entry name" value="DapA"/>
</dbReference>
<dbReference type="RefSeq" id="WP_099520516.1">
    <property type="nucleotide sequence ID" value="NZ_CP016808.1"/>
</dbReference>
<dbReference type="UniPathway" id="UPA00034">
    <property type="reaction ID" value="UER00017"/>
</dbReference>
<evidence type="ECO:0000256" key="4">
    <source>
        <dbReference type="ARBA" id="ARBA00012086"/>
    </source>
</evidence>
<accession>A0A1B2DP49</accession>
<dbReference type="EMBL" id="CP016808">
    <property type="protein sequence ID" value="ANY69483.1"/>
    <property type="molecule type" value="Genomic_DNA"/>
</dbReference>
<reference evidence="16" key="1">
    <citation type="submission" date="2016-08" db="EMBL/GenBank/DDBJ databases">
        <title>Complete Genome Seqeunce of Paenibacillus sp. BIHB 4019 from tea rhizoplane.</title>
        <authorList>
            <person name="Thakur R."/>
            <person name="Swarnkar M.K."/>
            <person name="Gulati A."/>
        </authorList>
    </citation>
    <scope>NUCLEOTIDE SEQUENCE [LARGE SCALE GENOMIC DNA]</scope>
    <source>
        <strain evidence="16">BIHB4019</strain>
    </source>
</reference>
<keyword evidence="9 12" id="KW-0456">Lyase</keyword>
<gene>
    <name evidence="12" type="primary">dapA</name>
    <name evidence="16" type="ORF">BBD42_25600</name>
</gene>
<evidence type="ECO:0000256" key="7">
    <source>
        <dbReference type="ARBA" id="ARBA00022915"/>
    </source>
</evidence>
<evidence type="ECO:0000256" key="6">
    <source>
        <dbReference type="ARBA" id="ARBA00022605"/>
    </source>
</evidence>
<keyword evidence="10 12" id="KW-0704">Schiff base</keyword>
<dbReference type="PIRSF" id="PIRSF001365">
    <property type="entry name" value="DHDPS"/>
    <property type="match status" value="1"/>
</dbReference>
<evidence type="ECO:0000256" key="15">
    <source>
        <dbReference type="PIRSR" id="PIRSR001365-2"/>
    </source>
</evidence>
<dbReference type="GO" id="GO:0019877">
    <property type="term" value="P:diaminopimelate biosynthetic process"/>
    <property type="evidence" value="ECO:0007669"/>
    <property type="project" value="UniProtKB-UniRule"/>
</dbReference>
<dbReference type="AlphaFoldDB" id="A0A1B2DP49"/>
<dbReference type="GO" id="GO:0005737">
    <property type="term" value="C:cytoplasm"/>
    <property type="evidence" value="ECO:0007669"/>
    <property type="project" value="UniProtKB-SubCell"/>
</dbReference>
<dbReference type="InterPro" id="IPR002220">
    <property type="entry name" value="DapA-like"/>
</dbReference>
<keyword evidence="7 12" id="KW-0220">Diaminopimelate biosynthesis</keyword>
<feature type="active site" description="Proton donor/acceptor" evidence="12 14">
    <location>
        <position position="136"/>
    </location>
</feature>
<evidence type="ECO:0000256" key="1">
    <source>
        <dbReference type="ARBA" id="ARBA00003294"/>
    </source>
</evidence>
<dbReference type="InterPro" id="IPR013785">
    <property type="entry name" value="Aldolase_TIM"/>
</dbReference>
<dbReference type="Pfam" id="PF00701">
    <property type="entry name" value="DHDPS"/>
    <property type="match status" value="1"/>
</dbReference>
<feature type="active site" description="Schiff-base intermediate with substrate" evidence="12 14">
    <location>
        <position position="164"/>
    </location>
</feature>
<dbReference type="PANTHER" id="PTHR12128">
    <property type="entry name" value="DIHYDRODIPICOLINATE SYNTHASE"/>
    <property type="match status" value="1"/>
</dbReference>
<dbReference type="GO" id="GO:0008840">
    <property type="term" value="F:4-hydroxy-tetrahydrodipicolinate synthase activity"/>
    <property type="evidence" value="ECO:0007669"/>
    <property type="project" value="UniProtKB-UniRule"/>
</dbReference>
<proteinExistence type="inferred from homology"/>
<dbReference type="SMART" id="SM01130">
    <property type="entry name" value="DHDPS"/>
    <property type="match status" value="1"/>
</dbReference>
<dbReference type="HAMAP" id="MF_00418">
    <property type="entry name" value="DapA"/>
    <property type="match status" value="1"/>
</dbReference>
<evidence type="ECO:0000256" key="5">
    <source>
        <dbReference type="ARBA" id="ARBA00022490"/>
    </source>
</evidence>
<evidence type="ECO:0000256" key="12">
    <source>
        <dbReference type="HAMAP-Rule" id="MF_00418"/>
    </source>
</evidence>
<comment type="subcellular location">
    <subcellularLocation>
        <location evidence="12">Cytoplasm</location>
    </subcellularLocation>
</comment>
<evidence type="ECO:0000256" key="9">
    <source>
        <dbReference type="ARBA" id="ARBA00023239"/>
    </source>
</evidence>